<evidence type="ECO:0000313" key="1">
    <source>
        <dbReference type="EMBL" id="KAH7266759.1"/>
    </source>
</evidence>
<protein>
    <submittedName>
        <fullName evidence="1">Uncharacterized protein</fullName>
    </submittedName>
</protein>
<name>A0A9P9KQP8_FUSRE</name>
<dbReference type="OrthoDB" id="5426988at2759"/>
<accession>A0A9P9KQP8</accession>
<proteinExistence type="predicted"/>
<dbReference type="EMBL" id="JAGMUX010000002">
    <property type="protein sequence ID" value="KAH7266759.1"/>
    <property type="molecule type" value="Genomic_DNA"/>
</dbReference>
<comment type="caution">
    <text evidence="1">The sequence shown here is derived from an EMBL/GenBank/DDBJ whole genome shotgun (WGS) entry which is preliminary data.</text>
</comment>
<dbReference type="Proteomes" id="UP000720189">
    <property type="component" value="Unassembled WGS sequence"/>
</dbReference>
<dbReference type="SUPFAM" id="SSF52540">
    <property type="entry name" value="P-loop containing nucleoside triphosphate hydrolases"/>
    <property type="match status" value="1"/>
</dbReference>
<sequence length="71" mass="7774">MTSLQSHRISDAELSEQKPPGKIVVLNGFPGTGKLTILQHLKKFLPSDTTCLLDNHLLIDPVAAVIPDRML</sequence>
<evidence type="ECO:0000313" key="2">
    <source>
        <dbReference type="Proteomes" id="UP000720189"/>
    </source>
</evidence>
<keyword evidence="2" id="KW-1185">Reference proteome</keyword>
<gene>
    <name evidence="1" type="ORF">BKA55DRAFT_553216</name>
</gene>
<dbReference type="GeneID" id="70221462"/>
<dbReference type="InterPro" id="IPR027417">
    <property type="entry name" value="P-loop_NTPase"/>
</dbReference>
<dbReference type="AlphaFoldDB" id="A0A9P9KQP8"/>
<organism evidence="1 2">
    <name type="scientific">Fusarium redolens</name>
    <dbReference type="NCBI Taxonomy" id="48865"/>
    <lineage>
        <taxon>Eukaryota</taxon>
        <taxon>Fungi</taxon>
        <taxon>Dikarya</taxon>
        <taxon>Ascomycota</taxon>
        <taxon>Pezizomycotina</taxon>
        <taxon>Sordariomycetes</taxon>
        <taxon>Hypocreomycetidae</taxon>
        <taxon>Hypocreales</taxon>
        <taxon>Nectriaceae</taxon>
        <taxon>Fusarium</taxon>
        <taxon>Fusarium redolens species complex</taxon>
    </lineage>
</organism>
<dbReference type="RefSeq" id="XP_046054579.1">
    <property type="nucleotide sequence ID" value="XM_046191508.1"/>
</dbReference>
<reference evidence="1" key="1">
    <citation type="journal article" date="2021" name="Nat. Commun.">
        <title>Genetic determinants of endophytism in the Arabidopsis root mycobiome.</title>
        <authorList>
            <person name="Mesny F."/>
            <person name="Miyauchi S."/>
            <person name="Thiergart T."/>
            <person name="Pickel B."/>
            <person name="Atanasova L."/>
            <person name="Karlsson M."/>
            <person name="Huettel B."/>
            <person name="Barry K.W."/>
            <person name="Haridas S."/>
            <person name="Chen C."/>
            <person name="Bauer D."/>
            <person name="Andreopoulos W."/>
            <person name="Pangilinan J."/>
            <person name="LaButti K."/>
            <person name="Riley R."/>
            <person name="Lipzen A."/>
            <person name="Clum A."/>
            <person name="Drula E."/>
            <person name="Henrissat B."/>
            <person name="Kohler A."/>
            <person name="Grigoriev I.V."/>
            <person name="Martin F.M."/>
            <person name="Hacquard S."/>
        </authorList>
    </citation>
    <scope>NUCLEOTIDE SEQUENCE</scope>
    <source>
        <strain evidence="1">MPI-CAGE-AT-0023</strain>
    </source>
</reference>